<evidence type="ECO:0000256" key="2">
    <source>
        <dbReference type="ARBA" id="ARBA00022490"/>
    </source>
</evidence>
<dbReference type="InterPro" id="IPR013848">
    <property type="entry name" value="Methylthiotransferase_N"/>
</dbReference>
<evidence type="ECO:0000256" key="4">
    <source>
        <dbReference type="ARBA" id="ARBA00022691"/>
    </source>
</evidence>
<organism evidence="12 13">
    <name type="scientific">Acetohalobium arabaticum (strain ATCC 49924 / DSM 5501 / Z-7288)</name>
    <dbReference type="NCBI Taxonomy" id="574087"/>
    <lineage>
        <taxon>Bacteria</taxon>
        <taxon>Bacillati</taxon>
        <taxon>Bacillota</taxon>
        <taxon>Clostridia</taxon>
        <taxon>Halanaerobiales</taxon>
        <taxon>Halobacteroidaceae</taxon>
        <taxon>Acetohalobium</taxon>
    </lineage>
</organism>
<keyword evidence="12" id="KW-0687">Ribonucleoprotein</keyword>
<dbReference type="KEGG" id="aar:Acear_1523"/>
<feature type="domain" description="Radical SAM core" evidence="11">
    <location>
        <begin position="140"/>
        <end position="370"/>
    </location>
</feature>
<feature type="binding site" evidence="8">
    <location>
        <position position="47"/>
    </location>
    <ligand>
        <name>[4Fe-4S] cluster</name>
        <dbReference type="ChEBI" id="CHEBI:49883"/>
        <label>1</label>
    </ligand>
</feature>
<comment type="catalytic activity">
    <reaction evidence="8">
        <text>L-aspartate(89)-[ribosomal protein uS12]-hydrogen + (sulfur carrier)-SH + AH2 + 2 S-adenosyl-L-methionine = 3-methylsulfanyl-L-aspartate(89)-[ribosomal protein uS12]-hydrogen + (sulfur carrier)-H + 5'-deoxyadenosine + L-methionine + A + S-adenosyl-L-homocysteine + 2 H(+)</text>
        <dbReference type="Rhea" id="RHEA:37087"/>
        <dbReference type="Rhea" id="RHEA-COMP:10460"/>
        <dbReference type="Rhea" id="RHEA-COMP:10461"/>
        <dbReference type="Rhea" id="RHEA-COMP:14737"/>
        <dbReference type="Rhea" id="RHEA-COMP:14739"/>
        <dbReference type="ChEBI" id="CHEBI:13193"/>
        <dbReference type="ChEBI" id="CHEBI:15378"/>
        <dbReference type="ChEBI" id="CHEBI:17319"/>
        <dbReference type="ChEBI" id="CHEBI:17499"/>
        <dbReference type="ChEBI" id="CHEBI:29917"/>
        <dbReference type="ChEBI" id="CHEBI:29961"/>
        <dbReference type="ChEBI" id="CHEBI:57844"/>
        <dbReference type="ChEBI" id="CHEBI:57856"/>
        <dbReference type="ChEBI" id="CHEBI:59789"/>
        <dbReference type="ChEBI" id="CHEBI:64428"/>
        <dbReference type="ChEBI" id="CHEBI:73599"/>
        <dbReference type="EC" id="2.8.4.4"/>
    </reaction>
</comment>
<keyword evidence="5 8" id="KW-0479">Metal-binding</keyword>
<evidence type="ECO:0000256" key="8">
    <source>
        <dbReference type="HAMAP-Rule" id="MF_01865"/>
    </source>
</evidence>
<dbReference type="InterPro" id="IPR002792">
    <property type="entry name" value="TRAM_dom"/>
</dbReference>
<dbReference type="InterPro" id="IPR020612">
    <property type="entry name" value="Methylthiotransferase_CS"/>
</dbReference>
<dbReference type="GO" id="GO:0005829">
    <property type="term" value="C:cytosol"/>
    <property type="evidence" value="ECO:0007669"/>
    <property type="project" value="TreeGrafter"/>
</dbReference>
<dbReference type="InterPro" id="IPR006638">
    <property type="entry name" value="Elp3/MiaA/NifB-like_rSAM"/>
</dbReference>
<protein>
    <recommendedName>
        <fullName evidence="8">Ribosomal protein uS12 methylthiotransferase RimO</fullName>
        <shortName evidence="8">uS12 MTTase</shortName>
        <shortName evidence="8">uS12 methylthiotransferase</shortName>
        <ecNumber evidence="8">2.8.4.4</ecNumber>
    </recommendedName>
    <alternativeName>
        <fullName evidence="8">Ribosomal protein uS12 (aspartate-C(3))-methylthiotransferase</fullName>
    </alternativeName>
    <alternativeName>
        <fullName evidence="8">Ribosome maturation factor RimO</fullName>
    </alternativeName>
</protein>
<dbReference type="InterPro" id="IPR007197">
    <property type="entry name" value="rSAM"/>
</dbReference>
<dbReference type="PROSITE" id="PS01278">
    <property type="entry name" value="MTTASE_RADICAL"/>
    <property type="match status" value="1"/>
</dbReference>
<dbReference type="PROSITE" id="PS51918">
    <property type="entry name" value="RADICAL_SAM"/>
    <property type="match status" value="1"/>
</dbReference>
<reference evidence="12 13" key="1">
    <citation type="journal article" date="2010" name="Stand. Genomic Sci.">
        <title>Complete genome sequence of Acetohalobium arabaticum type strain (Z-7288).</title>
        <authorList>
            <person name="Sikorski J."/>
            <person name="Lapidus A."/>
            <person name="Chertkov O."/>
            <person name="Lucas S."/>
            <person name="Copeland A."/>
            <person name="Glavina Del Rio T."/>
            <person name="Nolan M."/>
            <person name="Tice H."/>
            <person name="Cheng J.F."/>
            <person name="Han C."/>
            <person name="Brambilla E."/>
            <person name="Pitluck S."/>
            <person name="Liolios K."/>
            <person name="Ivanova N."/>
            <person name="Mavromatis K."/>
            <person name="Mikhailova N."/>
            <person name="Pati A."/>
            <person name="Bruce D."/>
            <person name="Detter C."/>
            <person name="Tapia R."/>
            <person name="Goodwin L."/>
            <person name="Chen A."/>
            <person name="Palaniappan K."/>
            <person name="Land M."/>
            <person name="Hauser L."/>
            <person name="Chang Y.J."/>
            <person name="Jeffries C.D."/>
            <person name="Rohde M."/>
            <person name="Goker M."/>
            <person name="Spring S."/>
            <person name="Woyke T."/>
            <person name="Bristow J."/>
            <person name="Eisen J.A."/>
            <person name="Markowitz V."/>
            <person name="Hugenholtz P."/>
            <person name="Kyrpides N.C."/>
            <person name="Klenk H.P."/>
        </authorList>
    </citation>
    <scope>NUCLEOTIDE SEQUENCE [LARGE SCALE GENOMIC DNA]</scope>
    <source>
        <strain evidence="13">ATCC 49924 / DSM 5501 / Z-7288</strain>
    </source>
</reference>
<dbReference type="InterPro" id="IPR005839">
    <property type="entry name" value="Methylthiotransferase"/>
</dbReference>
<dbReference type="PANTHER" id="PTHR43837">
    <property type="entry name" value="RIBOSOMAL PROTEIN S12 METHYLTHIOTRANSFERASE RIMO"/>
    <property type="match status" value="1"/>
</dbReference>
<comment type="subcellular location">
    <subcellularLocation>
        <location evidence="8">Cytoplasm</location>
    </subcellularLocation>
</comment>
<dbReference type="NCBIfam" id="TIGR01125">
    <property type="entry name" value="30S ribosomal protein S12 methylthiotransferase RimO"/>
    <property type="match status" value="1"/>
</dbReference>
<dbReference type="eggNOG" id="COG0621">
    <property type="taxonomic scope" value="Bacteria"/>
</dbReference>
<keyword evidence="2 8" id="KW-0963">Cytoplasm</keyword>
<dbReference type="InterPro" id="IPR005840">
    <property type="entry name" value="Ribosomal_uS12_MeSTrfase_RimO"/>
</dbReference>
<dbReference type="HOGENOM" id="CLU_018697_0_1_9"/>
<dbReference type="GO" id="GO:0035600">
    <property type="term" value="P:tRNA methylthiolation"/>
    <property type="evidence" value="ECO:0007669"/>
    <property type="project" value="UniProtKB-ARBA"/>
</dbReference>
<dbReference type="RefSeq" id="WP_013278475.1">
    <property type="nucleotide sequence ID" value="NC_014378.1"/>
</dbReference>
<keyword evidence="12" id="KW-0689">Ribosomal protein</keyword>
<dbReference type="PROSITE" id="PS50926">
    <property type="entry name" value="TRAM"/>
    <property type="match status" value="1"/>
</dbReference>
<comment type="cofactor">
    <cofactor evidence="8">
        <name>[4Fe-4S] cluster</name>
        <dbReference type="ChEBI" id="CHEBI:49883"/>
    </cofactor>
    <text evidence="8">Binds 2 [4Fe-4S] clusters. One cluster is coordinated with 3 cysteines and an exchangeable S-adenosyl-L-methionine.</text>
</comment>
<evidence type="ECO:0000313" key="13">
    <source>
        <dbReference type="Proteomes" id="UP000001661"/>
    </source>
</evidence>
<evidence type="ECO:0000313" key="12">
    <source>
        <dbReference type="EMBL" id="ADL13030.1"/>
    </source>
</evidence>
<dbReference type="GO" id="GO:0140101">
    <property type="term" value="F:catalytic activity, acting on a tRNA"/>
    <property type="evidence" value="ECO:0007669"/>
    <property type="project" value="UniProtKB-ARBA"/>
</dbReference>
<feature type="binding site" evidence="8">
    <location>
        <position position="80"/>
    </location>
    <ligand>
        <name>[4Fe-4S] cluster</name>
        <dbReference type="ChEBI" id="CHEBI:49883"/>
        <label>1</label>
    </ligand>
</feature>
<dbReference type="Gene3D" id="2.40.50.140">
    <property type="entry name" value="Nucleic acid-binding proteins"/>
    <property type="match status" value="1"/>
</dbReference>
<name>D9QR89_ACEAZ</name>
<dbReference type="HAMAP" id="MF_01865">
    <property type="entry name" value="MTTase_RimO"/>
    <property type="match status" value="1"/>
</dbReference>
<feature type="binding site" evidence="8">
    <location>
        <position position="154"/>
    </location>
    <ligand>
        <name>[4Fe-4S] cluster</name>
        <dbReference type="ChEBI" id="CHEBI:49883"/>
        <label>2</label>
        <note>4Fe-4S-S-AdoMet</note>
    </ligand>
</feature>
<dbReference type="Pfam" id="PF18693">
    <property type="entry name" value="TRAM_2"/>
    <property type="match status" value="1"/>
</dbReference>
<keyword evidence="4 8" id="KW-0949">S-adenosyl-L-methionine</keyword>
<evidence type="ECO:0000259" key="9">
    <source>
        <dbReference type="PROSITE" id="PS50926"/>
    </source>
</evidence>
<dbReference type="GO" id="GO:0005840">
    <property type="term" value="C:ribosome"/>
    <property type="evidence" value="ECO:0007669"/>
    <property type="project" value="UniProtKB-KW"/>
</dbReference>
<comment type="similarity">
    <text evidence="8">Belongs to the methylthiotransferase family. RimO subfamily.</text>
</comment>
<dbReference type="SMART" id="SM00729">
    <property type="entry name" value="Elp3"/>
    <property type="match status" value="1"/>
</dbReference>
<evidence type="ECO:0000256" key="1">
    <source>
        <dbReference type="ARBA" id="ARBA00022485"/>
    </source>
</evidence>
<evidence type="ECO:0000256" key="5">
    <source>
        <dbReference type="ARBA" id="ARBA00022723"/>
    </source>
</evidence>
<keyword evidence="13" id="KW-1185">Reference proteome</keyword>
<dbReference type="AlphaFoldDB" id="D9QR89"/>
<evidence type="ECO:0000256" key="7">
    <source>
        <dbReference type="ARBA" id="ARBA00023014"/>
    </source>
</evidence>
<keyword evidence="3 8" id="KW-0808">Transferase</keyword>
<dbReference type="Pfam" id="PF04055">
    <property type="entry name" value="Radical_SAM"/>
    <property type="match status" value="1"/>
</dbReference>
<evidence type="ECO:0000256" key="3">
    <source>
        <dbReference type="ARBA" id="ARBA00022679"/>
    </source>
</evidence>
<dbReference type="EC" id="2.8.4.4" evidence="8"/>
<dbReference type="Gene3D" id="3.40.50.12160">
    <property type="entry name" value="Methylthiotransferase, N-terminal domain"/>
    <property type="match status" value="1"/>
</dbReference>
<proteinExistence type="inferred from homology"/>
<keyword evidence="6 8" id="KW-0408">Iron</keyword>
<dbReference type="SFLD" id="SFLDF00274">
    <property type="entry name" value="ribosomal_protein_S12_methylth"/>
    <property type="match status" value="1"/>
</dbReference>
<dbReference type="NCBIfam" id="TIGR00089">
    <property type="entry name" value="MiaB/RimO family radical SAM methylthiotransferase"/>
    <property type="match status" value="1"/>
</dbReference>
<dbReference type="InterPro" id="IPR023404">
    <property type="entry name" value="rSAM_horseshoe"/>
</dbReference>
<dbReference type="FunFam" id="3.80.30.20:FF:000001">
    <property type="entry name" value="tRNA-2-methylthio-N(6)-dimethylallyladenosine synthase 2"/>
    <property type="match status" value="1"/>
</dbReference>
<dbReference type="GO" id="GO:0035599">
    <property type="term" value="F:aspartic acid methylthiotransferase activity"/>
    <property type="evidence" value="ECO:0007669"/>
    <property type="project" value="TreeGrafter"/>
</dbReference>
<keyword evidence="1 8" id="KW-0004">4Fe-4S</keyword>
<evidence type="ECO:0000256" key="6">
    <source>
        <dbReference type="ARBA" id="ARBA00023004"/>
    </source>
</evidence>
<feature type="binding site" evidence="8">
    <location>
        <position position="11"/>
    </location>
    <ligand>
        <name>[4Fe-4S] cluster</name>
        <dbReference type="ChEBI" id="CHEBI:49883"/>
        <label>1</label>
    </ligand>
</feature>
<keyword evidence="7 8" id="KW-0411">Iron-sulfur</keyword>
<dbReference type="InterPro" id="IPR058240">
    <property type="entry name" value="rSAM_sf"/>
</dbReference>
<dbReference type="Gene3D" id="3.80.30.20">
    <property type="entry name" value="tm_1862 like domain"/>
    <property type="match status" value="1"/>
</dbReference>
<dbReference type="GO" id="GO:0046872">
    <property type="term" value="F:metal ion binding"/>
    <property type="evidence" value="ECO:0007669"/>
    <property type="project" value="UniProtKB-KW"/>
</dbReference>
<feature type="binding site" evidence="8">
    <location>
        <position position="161"/>
    </location>
    <ligand>
        <name>[4Fe-4S] cluster</name>
        <dbReference type="ChEBI" id="CHEBI:49883"/>
        <label>2</label>
        <note>4Fe-4S-S-AdoMet</note>
    </ligand>
</feature>
<sequence>MVAVGLVNLGCAKNQVDAEIMLGLIDEAGFKLVNDYSQAEVLIVNTCGFIGDAKEESIDTILQLAEYKKDNCKSLIVTGCLAQRHLEELEAEIPEIDGILGTGNFDKIVEVIKETLSGKSRAEVGNPEFNYHNRLPQKRIGQDYTAYLKIAEGCNNCCSYCVIPELRGKLHSREIEDIVTEAVELADQGVKEVNIIAQDITKYGSDLYGEPRLVELLTELMKVKGIKWFRLLYAYPNDFSDELIEVMAKHERICNYIDLPIQHVDDKIRSKMRRRGTKEDILSLIRKLRDRIPGISIRTSLIVGFPGETEDEFKNLLDFVQQARFDRLGVFTYSREEGTAAAEMPDQVAEEIKEERYERIMDLQQRISLERNQEWIGREVEVLIEEIQQNEDQKLAVGRTQQDAPEIDGLVYVEDVKAEPGEFIKVRIKDAYEYDLIGERVE</sequence>
<feature type="domain" description="MTTase N-terminal" evidence="10">
    <location>
        <begin position="2"/>
        <end position="117"/>
    </location>
</feature>
<dbReference type="EMBL" id="CP002105">
    <property type="protein sequence ID" value="ADL13030.1"/>
    <property type="molecule type" value="Genomic_DNA"/>
</dbReference>
<dbReference type="CDD" id="cd01335">
    <property type="entry name" value="Radical_SAM"/>
    <property type="match status" value="1"/>
</dbReference>
<dbReference type="Pfam" id="PF00919">
    <property type="entry name" value="UPF0004"/>
    <property type="match status" value="1"/>
</dbReference>
<dbReference type="Proteomes" id="UP000001661">
    <property type="component" value="Chromosome"/>
</dbReference>
<dbReference type="PANTHER" id="PTHR43837:SF1">
    <property type="entry name" value="RIBOSOMAL PROTEIN US12 METHYLTHIOTRANSFERASE RIMO"/>
    <property type="match status" value="1"/>
</dbReference>
<dbReference type="PROSITE" id="PS51449">
    <property type="entry name" value="MTTASE_N"/>
    <property type="match status" value="1"/>
</dbReference>
<dbReference type="InterPro" id="IPR012340">
    <property type="entry name" value="NA-bd_OB-fold"/>
</dbReference>
<comment type="function">
    <text evidence="8">Catalyzes the methylthiolation of an aspartic acid residue of ribosomal protein uS12.</text>
</comment>
<feature type="binding site" evidence="8">
    <location>
        <position position="158"/>
    </location>
    <ligand>
        <name>[4Fe-4S] cluster</name>
        <dbReference type="ChEBI" id="CHEBI:49883"/>
        <label>2</label>
        <note>4Fe-4S-S-AdoMet</note>
    </ligand>
</feature>
<feature type="domain" description="TRAM" evidence="9">
    <location>
        <begin position="373"/>
        <end position="442"/>
    </location>
</feature>
<dbReference type="SFLD" id="SFLDS00029">
    <property type="entry name" value="Radical_SAM"/>
    <property type="match status" value="1"/>
</dbReference>
<dbReference type="GO" id="GO:0051539">
    <property type="term" value="F:4 iron, 4 sulfur cluster binding"/>
    <property type="evidence" value="ECO:0007669"/>
    <property type="project" value="UniProtKB-UniRule"/>
</dbReference>
<dbReference type="GO" id="GO:0103039">
    <property type="term" value="F:protein methylthiotransferase activity"/>
    <property type="evidence" value="ECO:0007669"/>
    <property type="project" value="UniProtKB-EC"/>
</dbReference>
<accession>D9QR89</accession>
<dbReference type="InterPro" id="IPR038135">
    <property type="entry name" value="Methylthiotransferase_N_sf"/>
</dbReference>
<dbReference type="SFLD" id="SFLDG01061">
    <property type="entry name" value="methylthiotransferase"/>
    <property type="match status" value="1"/>
</dbReference>
<dbReference type="SUPFAM" id="SSF102114">
    <property type="entry name" value="Radical SAM enzymes"/>
    <property type="match status" value="1"/>
</dbReference>
<dbReference type="STRING" id="574087.Acear_1523"/>
<evidence type="ECO:0000259" key="10">
    <source>
        <dbReference type="PROSITE" id="PS51449"/>
    </source>
</evidence>
<evidence type="ECO:0000259" key="11">
    <source>
        <dbReference type="PROSITE" id="PS51918"/>
    </source>
</evidence>
<dbReference type="SFLD" id="SFLDG01082">
    <property type="entry name" value="B12-binding_domain_containing"/>
    <property type="match status" value="1"/>
</dbReference>
<gene>
    <name evidence="8" type="primary">rimO</name>
    <name evidence="12" type="ordered locus">Acear_1523</name>
</gene>